<dbReference type="AlphaFoldDB" id="A0A379LKZ1"/>
<name>A0A379LKZ1_9GAMM</name>
<gene>
    <name evidence="1" type="ORF">NCTC10526_00900</name>
</gene>
<dbReference type="RefSeq" id="WP_028858812.1">
    <property type="nucleotide sequence ID" value="NZ_CAJHAQ010000001.1"/>
</dbReference>
<sequence>MKMKIYCSKFGKLVEAHPFGGGELIHLANWIDDLKCDVKTSAVFDQGLPTLILTKGDDVITLKPNQWLVREDENEFKVVSAEQFPNLYTLHQPTEGE</sequence>
<reference evidence="1 2" key="1">
    <citation type="submission" date="2018-06" db="EMBL/GenBank/DDBJ databases">
        <authorList>
            <consortium name="Pathogen Informatics"/>
            <person name="Doyle S."/>
        </authorList>
    </citation>
    <scope>NUCLEOTIDE SEQUENCE [LARGE SCALE GENOMIC DNA]</scope>
    <source>
        <strain evidence="1 2">NCTC10526</strain>
    </source>
</reference>
<organism evidence="1 2">
    <name type="scientific">Psychrobacter phenylpyruvicus</name>
    <dbReference type="NCBI Taxonomy" id="29432"/>
    <lineage>
        <taxon>Bacteria</taxon>
        <taxon>Pseudomonadati</taxon>
        <taxon>Pseudomonadota</taxon>
        <taxon>Gammaproteobacteria</taxon>
        <taxon>Moraxellales</taxon>
        <taxon>Moraxellaceae</taxon>
        <taxon>Psychrobacter</taxon>
    </lineage>
</organism>
<dbReference type="EMBL" id="UGVC01000001">
    <property type="protein sequence ID" value="SUD90567.1"/>
    <property type="molecule type" value="Genomic_DNA"/>
</dbReference>
<protein>
    <submittedName>
        <fullName evidence="1">Uncharacterized protein</fullName>
    </submittedName>
</protein>
<keyword evidence="2" id="KW-1185">Reference proteome</keyword>
<evidence type="ECO:0000313" key="1">
    <source>
        <dbReference type="EMBL" id="SUD90567.1"/>
    </source>
</evidence>
<dbReference type="Proteomes" id="UP000254123">
    <property type="component" value="Unassembled WGS sequence"/>
</dbReference>
<proteinExistence type="predicted"/>
<evidence type="ECO:0000313" key="2">
    <source>
        <dbReference type="Proteomes" id="UP000254123"/>
    </source>
</evidence>
<accession>A0A379LKZ1</accession>